<feature type="region of interest" description="Disordered" evidence="1">
    <location>
        <begin position="13"/>
        <end position="51"/>
    </location>
</feature>
<accession>A0AAN7C8A3</accession>
<comment type="caution">
    <text evidence="2">The sequence shown here is derived from an EMBL/GenBank/DDBJ whole genome shotgun (WGS) entry which is preliminary data.</text>
</comment>
<dbReference type="Proteomes" id="UP001303760">
    <property type="component" value="Unassembled WGS sequence"/>
</dbReference>
<evidence type="ECO:0000256" key="1">
    <source>
        <dbReference type="SAM" id="MobiDB-lite"/>
    </source>
</evidence>
<dbReference type="AlphaFoldDB" id="A0AAN7C8A3"/>
<feature type="region of interest" description="Disordered" evidence="1">
    <location>
        <begin position="164"/>
        <end position="190"/>
    </location>
</feature>
<feature type="region of interest" description="Disordered" evidence="1">
    <location>
        <begin position="87"/>
        <end position="123"/>
    </location>
</feature>
<protein>
    <submittedName>
        <fullName evidence="2">Uncharacterized protein</fullName>
    </submittedName>
</protein>
<keyword evidence="3" id="KW-1185">Reference proteome</keyword>
<feature type="compositionally biased region" description="Basic and acidic residues" evidence="1">
    <location>
        <begin position="87"/>
        <end position="99"/>
    </location>
</feature>
<name>A0AAN7C8A3_9PEZI</name>
<sequence length="190" mass="22007">MCLIGLLLPFKHHKSRRHKHRHRSSSHRRSERSRREGSRRRREKDDSKDTSVVTEDALARLCLSLEQCLMEEQQRWRDQDRLDREERQRLGLERKRTPSEEAPPYSLRDDMVRQPTPTSEQHEPAVAEIAECRKRDSVASAYCYRYCVCARCGSANTTCPTAELDGSHARDFSSSPGHTETGAETRTRAS</sequence>
<proteinExistence type="predicted"/>
<dbReference type="EMBL" id="MU860173">
    <property type="protein sequence ID" value="KAK4236756.1"/>
    <property type="molecule type" value="Genomic_DNA"/>
</dbReference>
<organism evidence="2 3">
    <name type="scientific">Achaetomium macrosporum</name>
    <dbReference type="NCBI Taxonomy" id="79813"/>
    <lineage>
        <taxon>Eukaryota</taxon>
        <taxon>Fungi</taxon>
        <taxon>Dikarya</taxon>
        <taxon>Ascomycota</taxon>
        <taxon>Pezizomycotina</taxon>
        <taxon>Sordariomycetes</taxon>
        <taxon>Sordariomycetidae</taxon>
        <taxon>Sordariales</taxon>
        <taxon>Chaetomiaceae</taxon>
        <taxon>Achaetomium</taxon>
    </lineage>
</organism>
<evidence type="ECO:0000313" key="2">
    <source>
        <dbReference type="EMBL" id="KAK4236756.1"/>
    </source>
</evidence>
<reference evidence="2" key="2">
    <citation type="submission" date="2023-05" db="EMBL/GenBank/DDBJ databases">
        <authorList>
            <consortium name="Lawrence Berkeley National Laboratory"/>
            <person name="Steindorff A."/>
            <person name="Hensen N."/>
            <person name="Bonometti L."/>
            <person name="Westerberg I."/>
            <person name="Brannstrom I.O."/>
            <person name="Guillou S."/>
            <person name="Cros-Aarteil S."/>
            <person name="Calhoun S."/>
            <person name="Haridas S."/>
            <person name="Kuo A."/>
            <person name="Mondo S."/>
            <person name="Pangilinan J."/>
            <person name="Riley R."/>
            <person name="Labutti K."/>
            <person name="Andreopoulos B."/>
            <person name="Lipzen A."/>
            <person name="Chen C."/>
            <person name="Yanf M."/>
            <person name="Daum C."/>
            <person name="Ng V."/>
            <person name="Clum A."/>
            <person name="Ohm R."/>
            <person name="Martin F."/>
            <person name="Silar P."/>
            <person name="Natvig D."/>
            <person name="Lalanne C."/>
            <person name="Gautier V."/>
            <person name="Ament-Velasquez S.L."/>
            <person name="Kruys A."/>
            <person name="Hutchinson M.I."/>
            <person name="Powell A.J."/>
            <person name="Barry K."/>
            <person name="Miller A.N."/>
            <person name="Grigoriev I.V."/>
            <person name="Debuchy R."/>
            <person name="Gladieux P."/>
            <person name="Thoren M.H."/>
            <person name="Johannesson H."/>
        </authorList>
    </citation>
    <scope>NUCLEOTIDE SEQUENCE</scope>
    <source>
        <strain evidence="2">CBS 532.94</strain>
    </source>
</reference>
<feature type="compositionally biased region" description="Basic and acidic residues" evidence="1">
    <location>
        <begin position="181"/>
        <end position="190"/>
    </location>
</feature>
<gene>
    <name evidence="2" type="ORF">C8A03DRAFT_16621</name>
</gene>
<feature type="compositionally biased region" description="Basic residues" evidence="1">
    <location>
        <begin position="13"/>
        <end position="42"/>
    </location>
</feature>
<evidence type="ECO:0000313" key="3">
    <source>
        <dbReference type="Proteomes" id="UP001303760"/>
    </source>
</evidence>
<reference evidence="2" key="1">
    <citation type="journal article" date="2023" name="Mol. Phylogenet. Evol.">
        <title>Genome-scale phylogeny and comparative genomics of the fungal order Sordariales.</title>
        <authorList>
            <person name="Hensen N."/>
            <person name="Bonometti L."/>
            <person name="Westerberg I."/>
            <person name="Brannstrom I.O."/>
            <person name="Guillou S."/>
            <person name="Cros-Aarteil S."/>
            <person name="Calhoun S."/>
            <person name="Haridas S."/>
            <person name="Kuo A."/>
            <person name="Mondo S."/>
            <person name="Pangilinan J."/>
            <person name="Riley R."/>
            <person name="LaButti K."/>
            <person name="Andreopoulos B."/>
            <person name="Lipzen A."/>
            <person name="Chen C."/>
            <person name="Yan M."/>
            <person name="Daum C."/>
            <person name="Ng V."/>
            <person name="Clum A."/>
            <person name="Steindorff A."/>
            <person name="Ohm R.A."/>
            <person name="Martin F."/>
            <person name="Silar P."/>
            <person name="Natvig D.O."/>
            <person name="Lalanne C."/>
            <person name="Gautier V."/>
            <person name="Ament-Velasquez S.L."/>
            <person name="Kruys A."/>
            <person name="Hutchinson M.I."/>
            <person name="Powell A.J."/>
            <person name="Barry K."/>
            <person name="Miller A.N."/>
            <person name="Grigoriev I.V."/>
            <person name="Debuchy R."/>
            <person name="Gladieux P."/>
            <person name="Hiltunen Thoren M."/>
            <person name="Johannesson H."/>
        </authorList>
    </citation>
    <scope>NUCLEOTIDE SEQUENCE</scope>
    <source>
        <strain evidence="2">CBS 532.94</strain>
    </source>
</reference>